<protein>
    <submittedName>
        <fullName evidence="1">Uncharacterized protein</fullName>
    </submittedName>
</protein>
<proteinExistence type="predicted"/>
<feature type="non-terminal residue" evidence="1">
    <location>
        <position position="1"/>
    </location>
</feature>
<comment type="caution">
    <text evidence="1">The sequence shown here is derived from an EMBL/GenBank/DDBJ whole genome shotgun (WGS) entry which is preliminary data.</text>
</comment>
<keyword evidence="2" id="KW-1185">Reference proteome</keyword>
<organism evidence="1 2">
    <name type="scientific">Dermatophagoides pteronyssinus</name>
    <name type="common">European house dust mite</name>
    <dbReference type="NCBI Taxonomy" id="6956"/>
    <lineage>
        <taxon>Eukaryota</taxon>
        <taxon>Metazoa</taxon>
        <taxon>Ecdysozoa</taxon>
        <taxon>Arthropoda</taxon>
        <taxon>Chelicerata</taxon>
        <taxon>Arachnida</taxon>
        <taxon>Acari</taxon>
        <taxon>Acariformes</taxon>
        <taxon>Sarcoptiformes</taxon>
        <taxon>Astigmata</taxon>
        <taxon>Psoroptidia</taxon>
        <taxon>Analgoidea</taxon>
        <taxon>Pyroglyphidae</taxon>
        <taxon>Dermatophagoidinae</taxon>
        <taxon>Dermatophagoides</taxon>
    </lineage>
</organism>
<evidence type="ECO:0000313" key="2">
    <source>
        <dbReference type="Proteomes" id="UP000887458"/>
    </source>
</evidence>
<sequence length="65" mass="7586">GTPNIVRKFVEQFWSCNLPLVSGFEPWTTTIVTNIRKLFRHKPTQCLSCLTKLVKSHYNYNDSIN</sequence>
<accession>A0ABQ8J4G7</accession>
<reference evidence="1 2" key="1">
    <citation type="journal article" date="2018" name="J. Allergy Clin. Immunol.">
        <title>High-quality assembly of Dermatophagoides pteronyssinus genome and transcriptome reveals a wide range of novel allergens.</title>
        <authorList>
            <person name="Liu X.Y."/>
            <person name="Yang K.Y."/>
            <person name="Wang M.Q."/>
            <person name="Kwok J.S."/>
            <person name="Zeng X."/>
            <person name="Yang Z."/>
            <person name="Xiao X.J."/>
            <person name="Lau C.P."/>
            <person name="Li Y."/>
            <person name="Huang Z.M."/>
            <person name="Ba J.G."/>
            <person name="Yim A.K."/>
            <person name="Ouyang C.Y."/>
            <person name="Ngai S.M."/>
            <person name="Chan T.F."/>
            <person name="Leung E.L."/>
            <person name="Liu L."/>
            <person name="Liu Z.G."/>
            <person name="Tsui S.K."/>
        </authorList>
    </citation>
    <scope>NUCLEOTIDE SEQUENCE [LARGE SCALE GENOMIC DNA]</scope>
    <source>
        <strain evidence="1">Derp</strain>
    </source>
</reference>
<dbReference type="EMBL" id="NJHN03000077">
    <property type="protein sequence ID" value="KAH9417387.1"/>
    <property type="molecule type" value="Genomic_DNA"/>
</dbReference>
<evidence type="ECO:0000313" key="1">
    <source>
        <dbReference type="EMBL" id="KAH9417387.1"/>
    </source>
</evidence>
<gene>
    <name evidence="1" type="ORF">DERP_007385</name>
</gene>
<reference evidence="1 2" key="2">
    <citation type="journal article" date="2022" name="Mol. Biol. Evol.">
        <title>Comparative Genomics Reveals Insights into the Divergent Evolution of Astigmatic Mites and Household Pest Adaptations.</title>
        <authorList>
            <person name="Xiong Q."/>
            <person name="Wan A.T."/>
            <person name="Liu X."/>
            <person name="Fung C.S."/>
            <person name="Xiao X."/>
            <person name="Malainual N."/>
            <person name="Hou J."/>
            <person name="Wang L."/>
            <person name="Wang M."/>
            <person name="Yang K.Y."/>
            <person name="Cui Y."/>
            <person name="Leung E.L."/>
            <person name="Nong W."/>
            <person name="Shin S.K."/>
            <person name="Au S.W."/>
            <person name="Jeong K.Y."/>
            <person name="Chew F.T."/>
            <person name="Hui J.H."/>
            <person name="Leung T.F."/>
            <person name="Tungtrongchitr A."/>
            <person name="Zhong N."/>
            <person name="Liu Z."/>
            <person name="Tsui S.K."/>
        </authorList>
    </citation>
    <scope>NUCLEOTIDE SEQUENCE [LARGE SCALE GENOMIC DNA]</scope>
    <source>
        <strain evidence="1">Derp</strain>
    </source>
</reference>
<dbReference type="Proteomes" id="UP000887458">
    <property type="component" value="Unassembled WGS sequence"/>
</dbReference>
<name>A0ABQ8J4G7_DERPT</name>